<dbReference type="CDD" id="cd00093">
    <property type="entry name" value="HTH_XRE"/>
    <property type="match status" value="1"/>
</dbReference>
<organism evidence="2 3">
    <name type="scientific">Pseudobutyrivibrio ruminis DSM 9787</name>
    <dbReference type="NCBI Taxonomy" id="1123011"/>
    <lineage>
        <taxon>Bacteria</taxon>
        <taxon>Bacillati</taxon>
        <taxon>Bacillota</taxon>
        <taxon>Clostridia</taxon>
        <taxon>Lachnospirales</taxon>
        <taxon>Lachnospiraceae</taxon>
        <taxon>Pseudobutyrivibrio</taxon>
    </lineage>
</organism>
<dbReference type="Pfam" id="PF01381">
    <property type="entry name" value="HTH_3"/>
    <property type="match status" value="1"/>
</dbReference>
<dbReference type="EMBL" id="OBMR01000016">
    <property type="protein sequence ID" value="SOC17677.1"/>
    <property type="molecule type" value="Genomic_DNA"/>
</dbReference>
<protein>
    <submittedName>
        <fullName evidence="2">Transcriptional regulator, contains XRE-family HTH domain</fullName>
    </submittedName>
</protein>
<dbReference type="AlphaFoldDB" id="A0A285T8H5"/>
<evidence type="ECO:0000313" key="3">
    <source>
        <dbReference type="Proteomes" id="UP000219563"/>
    </source>
</evidence>
<accession>A0A285T8H5</accession>
<evidence type="ECO:0000313" key="2">
    <source>
        <dbReference type="EMBL" id="SOC17677.1"/>
    </source>
</evidence>
<proteinExistence type="predicted"/>
<dbReference type="InterPro" id="IPR001387">
    <property type="entry name" value="Cro/C1-type_HTH"/>
</dbReference>
<dbReference type="RefSeq" id="WP_097077249.1">
    <property type="nucleotide sequence ID" value="NZ_OBMR01000016.1"/>
</dbReference>
<dbReference type="SMART" id="SM00530">
    <property type="entry name" value="HTH_XRE"/>
    <property type="match status" value="1"/>
</dbReference>
<dbReference type="InterPro" id="IPR052345">
    <property type="entry name" value="Rad_response_metalloprotease"/>
</dbReference>
<name>A0A285T8H5_9FIRM</name>
<evidence type="ECO:0000259" key="1">
    <source>
        <dbReference type="PROSITE" id="PS50943"/>
    </source>
</evidence>
<dbReference type="Gene3D" id="1.10.260.40">
    <property type="entry name" value="lambda repressor-like DNA-binding domains"/>
    <property type="match status" value="1"/>
</dbReference>
<dbReference type="PROSITE" id="PS50943">
    <property type="entry name" value="HTH_CROC1"/>
    <property type="match status" value="1"/>
</dbReference>
<dbReference type="SUPFAM" id="SSF47413">
    <property type="entry name" value="lambda repressor-like DNA-binding domains"/>
    <property type="match status" value="1"/>
</dbReference>
<dbReference type="PANTHER" id="PTHR43236:SF1">
    <property type="entry name" value="BLL7220 PROTEIN"/>
    <property type="match status" value="1"/>
</dbReference>
<dbReference type="PANTHER" id="PTHR43236">
    <property type="entry name" value="ANTITOXIN HIGA1"/>
    <property type="match status" value="1"/>
</dbReference>
<feature type="domain" description="HTH cro/C1-type" evidence="1">
    <location>
        <begin position="9"/>
        <end position="63"/>
    </location>
</feature>
<sequence length="107" mass="11714">MARGITERLSELLSSRGMSQKDLSTKTGITESAISHYVKGDRIPRGANLSKIAEALGTTTDYLLDGKSANKEDDLATARLLIARNANDMTQEERMELMKILIQGDSD</sequence>
<gene>
    <name evidence="2" type="ORF">SAMN02910411_0489</name>
</gene>
<dbReference type="Proteomes" id="UP000219563">
    <property type="component" value="Unassembled WGS sequence"/>
</dbReference>
<dbReference type="GO" id="GO:0003677">
    <property type="term" value="F:DNA binding"/>
    <property type="evidence" value="ECO:0007669"/>
    <property type="project" value="InterPro"/>
</dbReference>
<dbReference type="InterPro" id="IPR010982">
    <property type="entry name" value="Lambda_DNA-bd_dom_sf"/>
</dbReference>
<reference evidence="2 3" key="1">
    <citation type="submission" date="2017-08" db="EMBL/GenBank/DDBJ databases">
        <authorList>
            <person name="de Groot N.N."/>
        </authorList>
    </citation>
    <scope>NUCLEOTIDE SEQUENCE [LARGE SCALE GENOMIC DNA]</scope>
    <source>
        <strain evidence="2 3">DSM 9787</strain>
    </source>
</reference>